<feature type="region of interest" description="Disordered" evidence="1">
    <location>
        <begin position="26"/>
        <end position="144"/>
    </location>
</feature>
<feature type="compositionally biased region" description="Polar residues" evidence="1">
    <location>
        <begin position="104"/>
        <end position="116"/>
    </location>
</feature>
<reference evidence="3" key="1">
    <citation type="journal article" date="2015" name="Genome Announc.">
        <title>Draft genome sequence of Talaromyces cellulolyticus strain Y-94, a source of lignocellulosic biomass-degrading enzymes.</title>
        <authorList>
            <person name="Fujii T."/>
            <person name="Koike H."/>
            <person name="Sawayama S."/>
            <person name="Yano S."/>
            <person name="Inoue H."/>
        </authorList>
    </citation>
    <scope>NUCLEOTIDE SEQUENCE [LARGE SCALE GENOMIC DNA]</scope>
    <source>
        <strain evidence="3">Y-94</strain>
    </source>
</reference>
<organism evidence="2 3">
    <name type="scientific">Talaromyces pinophilus</name>
    <name type="common">Penicillium pinophilum</name>
    <dbReference type="NCBI Taxonomy" id="128442"/>
    <lineage>
        <taxon>Eukaryota</taxon>
        <taxon>Fungi</taxon>
        <taxon>Dikarya</taxon>
        <taxon>Ascomycota</taxon>
        <taxon>Pezizomycotina</taxon>
        <taxon>Eurotiomycetes</taxon>
        <taxon>Eurotiomycetidae</taxon>
        <taxon>Eurotiales</taxon>
        <taxon>Trichocomaceae</taxon>
        <taxon>Talaromyces</taxon>
        <taxon>Talaromyces sect. Talaromyces</taxon>
    </lineage>
</organism>
<dbReference type="AlphaFoldDB" id="A0A478EBX4"/>
<sequence length="158" mass="17310">MRRSLIPNPPRPYILPLSTILQPASFHTPHSVRAQFSNTSHQNQQQQSTSEPRSSRSPGVKGHKFQEWKGSSTADHAVNRAAKNDITDPEVEGVATGRAEKQRNSGIADSTMSGATTERDLGRNAKKAKEEHPKSPEPIIGMNDERGEVSLLFFSPAS</sequence>
<keyword evidence="3" id="KW-1185">Reference proteome</keyword>
<feature type="compositionally biased region" description="Low complexity" evidence="1">
    <location>
        <begin position="35"/>
        <end position="50"/>
    </location>
</feature>
<protein>
    <submittedName>
        <fullName evidence="2">Uncharacterized protein</fullName>
    </submittedName>
</protein>
<feature type="compositionally biased region" description="Basic and acidic residues" evidence="1">
    <location>
        <begin position="117"/>
        <end position="135"/>
    </location>
</feature>
<dbReference type="Proteomes" id="UP000053095">
    <property type="component" value="Unassembled WGS sequence"/>
</dbReference>
<evidence type="ECO:0000313" key="3">
    <source>
        <dbReference type="Proteomes" id="UP000053095"/>
    </source>
</evidence>
<proteinExistence type="predicted"/>
<accession>A0A478EBX4</accession>
<gene>
    <name evidence="2" type="ORF">TCE0_044r17215</name>
</gene>
<evidence type="ECO:0000256" key="1">
    <source>
        <dbReference type="SAM" id="MobiDB-lite"/>
    </source>
</evidence>
<evidence type="ECO:0000313" key="2">
    <source>
        <dbReference type="EMBL" id="GAM42861.1"/>
    </source>
</evidence>
<name>A0A478EBX4_TALPI</name>
<dbReference type="EMBL" id="DF933840">
    <property type="protein sequence ID" value="GAM42861.1"/>
    <property type="molecule type" value="Genomic_DNA"/>
</dbReference>